<proteinExistence type="predicted"/>
<sequence length="125" mass="14321">MIADYIHLIAQYLGLRVNVQMFADRDAALGALAQHKVDMVADPSGKVLPQHARLVPSNNFISDHPVLVHRKNNHGAPFRYRPGMRLAIARWYVDDSWIEQNFPGVTLRHFRYRRAGHGLGSLRRK</sequence>
<evidence type="ECO:0000313" key="1">
    <source>
        <dbReference type="EMBL" id="SQC93219.1"/>
    </source>
</evidence>
<protein>
    <submittedName>
        <fullName evidence="1">Virulence sensor protein BvgS</fullName>
        <ecNumber evidence="1">2.7.13.3</ecNumber>
    </submittedName>
</protein>
<dbReference type="Gene3D" id="3.40.190.10">
    <property type="entry name" value="Periplasmic binding protein-like II"/>
    <property type="match status" value="1"/>
</dbReference>
<reference evidence="1 2" key="1">
    <citation type="submission" date="2018-06" db="EMBL/GenBank/DDBJ databases">
        <authorList>
            <consortium name="Pathogen Informatics"/>
            <person name="Doyle S."/>
        </authorList>
    </citation>
    <scope>NUCLEOTIDE SEQUENCE [LARGE SCALE GENOMIC DNA]</scope>
    <source>
        <strain evidence="1 2">NCTC12120</strain>
    </source>
</reference>
<gene>
    <name evidence="1" type="primary">bvgS_2</name>
    <name evidence="1" type="ORF">NCTC12120_06333</name>
</gene>
<keyword evidence="1" id="KW-0808">Transferase</keyword>
<dbReference type="EMBL" id="UAVU01000010">
    <property type="protein sequence ID" value="SQC93219.1"/>
    <property type="molecule type" value="Genomic_DNA"/>
</dbReference>
<accession>A0A2X3L3D7</accession>
<organism evidence="1 2">
    <name type="scientific">Cedecea neteri</name>
    <dbReference type="NCBI Taxonomy" id="158822"/>
    <lineage>
        <taxon>Bacteria</taxon>
        <taxon>Pseudomonadati</taxon>
        <taxon>Pseudomonadota</taxon>
        <taxon>Gammaproteobacteria</taxon>
        <taxon>Enterobacterales</taxon>
        <taxon>Enterobacteriaceae</taxon>
        <taxon>Cedecea</taxon>
    </lineage>
</organism>
<dbReference type="GO" id="GO:0004673">
    <property type="term" value="F:protein histidine kinase activity"/>
    <property type="evidence" value="ECO:0007669"/>
    <property type="project" value="UniProtKB-EC"/>
</dbReference>
<dbReference type="EC" id="2.7.13.3" evidence="1"/>
<evidence type="ECO:0000313" key="2">
    <source>
        <dbReference type="Proteomes" id="UP000251197"/>
    </source>
</evidence>
<name>A0A2X3L3D7_9ENTR</name>
<dbReference type="SUPFAM" id="SSF53850">
    <property type="entry name" value="Periplasmic binding protein-like II"/>
    <property type="match status" value="1"/>
</dbReference>
<dbReference type="AlphaFoldDB" id="A0A2X3L3D7"/>
<dbReference type="Proteomes" id="UP000251197">
    <property type="component" value="Unassembled WGS sequence"/>
</dbReference>